<dbReference type="OrthoDB" id="4324574at2"/>
<dbReference type="EMBL" id="CP021744">
    <property type="protein sequence ID" value="ARZ66624.1"/>
    <property type="molecule type" value="Genomic_DNA"/>
</dbReference>
<gene>
    <name evidence="1" type="ORF">SMD11_0958</name>
</gene>
<protein>
    <submittedName>
        <fullName evidence="1">Uncharacterized protein</fullName>
    </submittedName>
</protein>
<evidence type="ECO:0000313" key="1">
    <source>
        <dbReference type="EMBL" id="ARZ66624.1"/>
    </source>
</evidence>
<dbReference type="Proteomes" id="UP000195755">
    <property type="component" value="Chromosome"/>
</dbReference>
<dbReference type="KEGG" id="salj:SMD11_0958"/>
<proteinExistence type="predicted"/>
<reference evidence="1 2" key="1">
    <citation type="submission" date="2017-06" db="EMBL/GenBank/DDBJ databases">
        <title>Streptomyces albireticuli Genome sequencing and assembly.</title>
        <authorList>
            <person name="Wang Y."/>
            <person name="Du B."/>
            <person name="Ding Y."/>
            <person name="Liu H."/>
            <person name="Hou Q."/>
            <person name="Liu K."/>
            <person name="Yao L."/>
            <person name="Wang C."/>
        </authorList>
    </citation>
    <scope>NUCLEOTIDE SEQUENCE [LARGE SCALE GENOMIC DNA]</scope>
    <source>
        <strain evidence="1 2">MDJK11</strain>
    </source>
</reference>
<accession>A0A1Z2KX57</accession>
<dbReference type="RefSeq" id="WP_087925216.1">
    <property type="nucleotide sequence ID" value="NZ_CP021744.1"/>
</dbReference>
<dbReference type="AlphaFoldDB" id="A0A1Z2KX57"/>
<evidence type="ECO:0000313" key="2">
    <source>
        <dbReference type="Proteomes" id="UP000195755"/>
    </source>
</evidence>
<sequence length="159" mass="17417">MTATPPSVELLGARTTEPRVSYATFFLRGLEDGADPQAAVTTAPRRWAVLAGPGGVLFRCATTDFHPHVRLESWSGEPPAPPGGWDTLDTVEFELFRHGKVRLNEWDGGPSGEPVDLGGPGVYRLRAASLGRAAARERHQAGEMFFHGTEEWLIQVWPR</sequence>
<name>A0A1Z2KX57_9ACTN</name>
<organism evidence="1 2">
    <name type="scientific">Streptomyces albireticuli</name>
    <dbReference type="NCBI Taxonomy" id="1940"/>
    <lineage>
        <taxon>Bacteria</taxon>
        <taxon>Bacillati</taxon>
        <taxon>Actinomycetota</taxon>
        <taxon>Actinomycetes</taxon>
        <taxon>Kitasatosporales</taxon>
        <taxon>Streptomycetaceae</taxon>
        <taxon>Streptomyces</taxon>
    </lineage>
</organism>